<dbReference type="EMBL" id="SUTE01000015">
    <property type="protein sequence ID" value="MBE6504544.1"/>
    <property type="molecule type" value="Genomic_DNA"/>
</dbReference>
<dbReference type="RefSeq" id="WP_303736191.1">
    <property type="nucleotide sequence ID" value="NZ_SUTE01000015.1"/>
</dbReference>
<gene>
    <name evidence="1" type="ORF">E7Z73_02195</name>
</gene>
<dbReference type="Proteomes" id="UP000762703">
    <property type="component" value="Unassembled WGS sequence"/>
</dbReference>
<name>A0A8T3VK45_9EURY</name>
<comment type="caution">
    <text evidence="1">The sequence shown here is derived from an EMBL/GenBank/DDBJ whole genome shotgun (WGS) entry which is preliminary data.</text>
</comment>
<protein>
    <submittedName>
        <fullName evidence="1">Uncharacterized protein</fullName>
    </submittedName>
</protein>
<accession>A0A8T3VK45</accession>
<evidence type="ECO:0000313" key="2">
    <source>
        <dbReference type="Proteomes" id="UP000762703"/>
    </source>
</evidence>
<reference evidence="1" key="1">
    <citation type="submission" date="2019-04" db="EMBL/GenBank/DDBJ databases">
        <title>Evolution of Biomass-Degrading Anaerobic Consortia Revealed by Metagenomics.</title>
        <authorList>
            <person name="Peng X."/>
        </authorList>
    </citation>
    <scope>NUCLEOTIDE SEQUENCE</scope>
    <source>
        <strain evidence="1">SIG12</strain>
    </source>
</reference>
<dbReference type="AlphaFoldDB" id="A0A8T3VK45"/>
<organism evidence="1 2">
    <name type="scientific">Methanobrevibacter millerae</name>
    <dbReference type="NCBI Taxonomy" id="230361"/>
    <lineage>
        <taxon>Archaea</taxon>
        <taxon>Methanobacteriati</taxon>
        <taxon>Methanobacteriota</taxon>
        <taxon>Methanomada group</taxon>
        <taxon>Methanobacteria</taxon>
        <taxon>Methanobacteriales</taxon>
        <taxon>Methanobacteriaceae</taxon>
        <taxon>Methanobrevibacter</taxon>
    </lineage>
</organism>
<evidence type="ECO:0000313" key="1">
    <source>
        <dbReference type="EMBL" id="MBE6504544.1"/>
    </source>
</evidence>
<sequence length="119" mass="13993">MENCPNCQNHVCVNASFTQILNFLELVTESNSFEMENNEEFMLMEFILSEDFINRHKKPRRIPSKIPRKLPREISNNLFERLTEDNFQEYCGVISVTCKNTPLVFEYTSSGVDLEYLDN</sequence>
<proteinExistence type="predicted"/>